<comment type="similarity">
    <text evidence="1">Belongs to the cytochrome P450 family.</text>
</comment>
<dbReference type="OrthoDB" id="5241086at2"/>
<dbReference type="PANTHER" id="PTHR46696:SF4">
    <property type="entry name" value="BIOTIN BIOSYNTHESIS CYTOCHROME P450"/>
    <property type="match status" value="1"/>
</dbReference>
<dbReference type="GO" id="GO:0020037">
    <property type="term" value="F:heme binding"/>
    <property type="evidence" value="ECO:0007669"/>
    <property type="project" value="InterPro"/>
</dbReference>
<dbReference type="SUPFAM" id="SSF48264">
    <property type="entry name" value="Cytochrome P450"/>
    <property type="match status" value="1"/>
</dbReference>
<dbReference type="AlphaFoldDB" id="A0A4R1HE02"/>
<keyword evidence="4" id="KW-0560">Oxidoreductase</keyword>
<accession>A0A4R1HE02</accession>
<dbReference type="CDD" id="cd11033">
    <property type="entry name" value="CYP142-like"/>
    <property type="match status" value="1"/>
</dbReference>
<dbReference type="InterPro" id="IPR002397">
    <property type="entry name" value="Cyt_P450_B"/>
</dbReference>
<evidence type="ECO:0000256" key="2">
    <source>
        <dbReference type="ARBA" id="ARBA00022617"/>
    </source>
</evidence>
<comment type="caution">
    <text evidence="7">The sequence shown here is derived from an EMBL/GenBank/DDBJ whole genome shotgun (WGS) entry which is preliminary data.</text>
</comment>
<dbReference type="Proteomes" id="UP000295560">
    <property type="component" value="Unassembled WGS sequence"/>
</dbReference>
<dbReference type="EMBL" id="SMFZ01000002">
    <property type="protein sequence ID" value="TCK20297.1"/>
    <property type="molecule type" value="Genomic_DNA"/>
</dbReference>
<dbReference type="GO" id="GO:0036199">
    <property type="term" value="F:cholest-4-en-3-one 26-monooxygenase activity"/>
    <property type="evidence" value="ECO:0007669"/>
    <property type="project" value="TreeGrafter"/>
</dbReference>
<evidence type="ECO:0000313" key="8">
    <source>
        <dbReference type="Proteomes" id="UP000295560"/>
    </source>
</evidence>
<evidence type="ECO:0000256" key="6">
    <source>
        <dbReference type="ARBA" id="ARBA00023033"/>
    </source>
</evidence>
<organism evidence="7 8">
    <name type="scientific">Pseudonocardia endophytica</name>
    <dbReference type="NCBI Taxonomy" id="401976"/>
    <lineage>
        <taxon>Bacteria</taxon>
        <taxon>Bacillati</taxon>
        <taxon>Actinomycetota</taxon>
        <taxon>Actinomycetes</taxon>
        <taxon>Pseudonocardiales</taxon>
        <taxon>Pseudonocardiaceae</taxon>
        <taxon>Pseudonocardia</taxon>
    </lineage>
</organism>
<keyword evidence="2" id="KW-0349">Heme</keyword>
<dbReference type="Gene3D" id="1.10.630.10">
    <property type="entry name" value="Cytochrome P450"/>
    <property type="match status" value="1"/>
</dbReference>
<keyword evidence="6" id="KW-0503">Monooxygenase</keyword>
<keyword evidence="5" id="KW-0408">Iron</keyword>
<dbReference type="FunFam" id="1.10.630.10:FF:000018">
    <property type="entry name" value="Cytochrome P450 monooxygenase"/>
    <property type="match status" value="1"/>
</dbReference>
<keyword evidence="8" id="KW-1185">Reference proteome</keyword>
<name>A0A4R1HE02_PSEEN</name>
<evidence type="ECO:0000256" key="4">
    <source>
        <dbReference type="ARBA" id="ARBA00023002"/>
    </source>
</evidence>
<dbReference type="Pfam" id="PF00067">
    <property type="entry name" value="p450"/>
    <property type="match status" value="1"/>
</dbReference>
<evidence type="ECO:0000256" key="5">
    <source>
        <dbReference type="ARBA" id="ARBA00023004"/>
    </source>
</evidence>
<keyword evidence="3" id="KW-0479">Metal-binding</keyword>
<evidence type="ECO:0000313" key="7">
    <source>
        <dbReference type="EMBL" id="TCK20297.1"/>
    </source>
</evidence>
<dbReference type="GO" id="GO:0005506">
    <property type="term" value="F:iron ion binding"/>
    <property type="evidence" value="ECO:0007669"/>
    <property type="project" value="InterPro"/>
</dbReference>
<proteinExistence type="inferred from homology"/>
<dbReference type="InterPro" id="IPR036396">
    <property type="entry name" value="Cyt_P450_sf"/>
</dbReference>
<evidence type="ECO:0000256" key="3">
    <source>
        <dbReference type="ARBA" id="ARBA00022723"/>
    </source>
</evidence>
<gene>
    <name evidence="7" type="ORF">EV378_4256</name>
</gene>
<dbReference type="PRINTS" id="PR00359">
    <property type="entry name" value="BP450"/>
</dbReference>
<dbReference type="GO" id="GO:0006707">
    <property type="term" value="P:cholesterol catabolic process"/>
    <property type="evidence" value="ECO:0007669"/>
    <property type="project" value="TreeGrafter"/>
</dbReference>
<dbReference type="GO" id="GO:0008395">
    <property type="term" value="F:steroid hydroxylase activity"/>
    <property type="evidence" value="ECO:0007669"/>
    <property type="project" value="TreeGrafter"/>
</dbReference>
<protein>
    <submittedName>
        <fullName evidence="7">Cytochrome P450</fullName>
    </submittedName>
</protein>
<sequence length="425" mass="47018">MTTTETRPHDPIDISSQAFWAQPPDVREESFAELRRERPLSWHRPAETDLLPDPEAPGFWALVTHADIVAVSKDAEAFASGQQYGGVMLEDVPEDMLEAAHSILAMDAPRHRTQRRVIASVFTPKRTKQIEDQIANQARLIVDDLLGSSGEVDFVTAVSARLPMWTISEMIGIPEERRQEVADAANAMVAWNDPEFIGDGDPMGVLLNGLMTLHTASFELSEARREQPADDLMTALVQAEVDRESLTDEEIAAFFVLLCVAGNDTTRQTASHAVLALDRHPSQKALLVDDFENRIDAAVEEFVRWATPVLTFRRTATRDTEIRGQHIAEGEKVVMFYMSGNRDADAFDAPEEFDITRDRNPHVGFGGGGPHFCLGSHLARTQLRSLFGELLSRAPDLSVGEPEWLAGNFINGIKRLPVTVGKDGS</sequence>
<evidence type="ECO:0000256" key="1">
    <source>
        <dbReference type="ARBA" id="ARBA00010617"/>
    </source>
</evidence>
<dbReference type="PANTHER" id="PTHR46696">
    <property type="entry name" value="P450, PUTATIVE (EUROFUNG)-RELATED"/>
    <property type="match status" value="1"/>
</dbReference>
<dbReference type="InterPro" id="IPR001128">
    <property type="entry name" value="Cyt_P450"/>
</dbReference>
<dbReference type="RefSeq" id="WP_132428949.1">
    <property type="nucleotide sequence ID" value="NZ_SMFZ01000002.1"/>
</dbReference>
<reference evidence="7 8" key="1">
    <citation type="submission" date="2019-03" db="EMBL/GenBank/DDBJ databases">
        <title>Sequencing the genomes of 1000 actinobacteria strains.</title>
        <authorList>
            <person name="Klenk H.-P."/>
        </authorList>
    </citation>
    <scope>NUCLEOTIDE SEQUENCE [LARGE SCALE GENOMIC DNA]</scope>
    <source>
        <strain evidence="7 8">DSM 44969</strain>
    </source>
</reference>